<dbReference type="Proteomes" id="UP000887159">
    <property type="component" value="Unassembled WGS sequence"/>
</dbReference>
<feature type="region of interest" description="Disordered" evidence="1">
    <location>
        <begin position="86"/>
        <end position="119"/>
    </location>
</feature>
<feature type="domain" description="Pre-C2HC" evidence="2">
    <location>
        <begin position="248"/>
        <end position="310"/>
    </location>
</feature>
<feature type="region of interest" description="Disordered" evidence="1">
    <location>
        <begin position="1"/>
        <end position="30"/>
    </location>
</feature>
<dbReference type="EMBL" id="BMAU01021435">
    <property type="protein sequence ID" value="GFY36183.1"/>
    <property type="molecule type" value="Genomic_DNA"/>
</dbReference>
<protein>
    <recommendedName>
        <fullName evidence="2">Pre-C2HC domain-containing protein</fullName>
    </recommendedName>
</protein>
<reference evidence="3" key="1">
    <citation type="submission" date="2020-08" db="EMBL/GenBank/DDBJ databases">
        <title>Multicomponent nature underlies the extraordinary mechanical properties of spider dragline silk.</title>
        <authorList>
            <person name="Kono N."/>
            <person name="Nakamura H."/>
            <person name="Mori M."/>
            <person name="Yoshida Y."/>
            <person name="Ohtoshi R."/>
            <person name="Malay A.D."/>
            <person name="Moran D.A.P."/>
            <person name="Tomita M."/>
            <person name="Numata K."/>
            <person name="Arakawa K."/>
        </authorList>
    </citation>
    <scope>NUCLEOTIDE SEQUENCE</scope>
</reference>
<feature type="compositionally biased region" description="Low complexity" evidence="1">
    <location>
        <begin position="101"/>
        <end position="117"/>
    </location>
</feature>
<evidence type="ECO:0000313" key="4">
    <source>
        <dbReference type="Proteomes" id="UP000887159"/>
    </source>
</evidence>
<proteinExistence type="predicted"/>
<feature type="region of interest" description="Disordered" evidence="1">
    <location>
        <begin position="373"/>
        <end position="402"/>
    </location>
</feature>
<evidence type="ECO:0000313" key="3">
    <source>
        <dbReference type="EMBL" id="GFY36183.1"/>
    </source>
</evidence>
<evidence type="ECO:0000259" key="2">
    <source>
        <dbReference type="Pfam" id="PF07530"/>
    </source>
</evidence>
<sequence length="505" mass="57065">MQDLGPNSTDQSSSKNSPPKGDNEPANEKRILQARLRYIRSLLEIENEAPSPMPDVRLTLESEMKNLEAKIKSIEGKMTELLPRPIALSPQNNKPKPIKRSAAPAVKPAKTSKSKSTTDSDFVFPKKTIKNPPLVEKKDININNSFEALDSEMTDVEEVTPAFKTKPIFMRIFDSYNLVLQDLYRKFPTATNTHAKGYIKIEAQNENDHDEITKYLKNKNLEFYTIEPPLTRPLKLVIKGLPVDIDPEDIKKDLISKGIKIVKTTQLKRFVSKTPLPIYMIEIARDENVNDIFQIRSCLYMQIKIDPFKKGNRITQCFNCNFFHHATANCNMKTRCLKCGENHRTGMCKIKEKIVDPLCINCKAKGHMASSIKCPLFPKPRKSKGKSPDNNQKQNLNTTPITPGLLYSQVLNSNSRHQMSAPGFASSASDIPENRKNNECNKETHNVSQNDSGEFGLLQAINEMQKIFTLFPSLLTEMEKSSKCTDPTEKLQCLLRVIASPANKV</sequence>
<gene>
    <name evidence="3" type="primary">NCL1_34574</name>
    <name evidence="3" type="ORF">TNCV_4845551</name>
</gene>
<dbReference type="InterPro" id="IPR006579">
    <property type="entry name" value="Pre_C2HC_dom"/>
</dbReference>
<feature type="compositionally biased region" description="Polar residues" evidence="1">
    <location>
        <begin position="388"/>
        <end position="401"/>
    </location>
</feature>
<feature type="compositionally biased region" description="Basic and acidic residues" evidence="1">
    <location>
        <begin position="21"/>
        <end position="30"/>
    </location>
</feature>
<feature type="compositionally biased region" description="Polar residues" evidence="1">
    <location>
        <begin position="1"/>
        <end position="17"/>
    </location>
</feature>
<evidence type="ECO:0000256" key="1">
    <source>
        <dbReference type="SAM" id="MobiDB-lite"/>
    </source>
</evidence>
<feature type="region of interest" description="Disordered" evidence="1">
    <location>
        <begin position="418"/>
        <end position="449"/>
    </location>
</feature>
<organism evidence="3 4">
    <name type="scientific">Trichonephila clavipes</name>
    <name type="common">Golden silk orbweaver</name>
    <name type="synonym">Nephila clavipes</name>
    <dbReference type="NCBI Taxonomy" id="2585209"/>
    <lineage>
        <taxon>Eukaryota</taxon>
        <taxon>Metazoa</taxon>
        <taxon>Ecdysozoa</taxon>
        <taxon>Arthropoda</taxon>
        <taxon>Chelicerata</taxon>
        <taxon>Arachnida</taxon>
        <taxon>Araneae</taxon>
        <taxon>Araneomorphae</taxon>
        <taxon>Entelegynae</taxon>
        <taxon>Araneoidea</taxon>
        <taxon>Nephilidae</taxon>
        <taxon>Trichonephila</taxon>
    </lineage>
</organism>
<dbReference type="AlphaFoldDB" id="A0A8X7BM48"/>
<accession>A0A8X7BM48</accession>
<keyword evidence="4" id="KW-1185">Reference proteome</keyword>
<feature type="compositionally biased region" description="Basic and acidic residues" evidence="1">
    <location>
        <begin position="432"/>
        <end position="445"/>
    </location>
</feature>
<dbReference type="Pfam" id="PF07530">
    <property type="entry name" value="PRE_C2HC"/>
    <property type="match status" value="1"/>
</dbReference>
<comment type="caution">
    <text evidence="3">The sequence shown here is derived from an EMBL/GenBank/DDBJ whole genome shotgun (WGS) entry which is preliminary data.</text>
</comment>
<name>A0A8X7BM48_TRICX</name>